<dbReference type="InterPro" id="IPR023213">
    <property type="entry name" value="CAT-like_dom_sf"/>
</dbReference>
<dbReference type="InterPro" id="IPR006162">
    <property type="entry name" value="Ppantetheine_attach_site"/>
</dbReference>
<dbReference type="SMART" id="SM00823">
    <property type="entry name" value="PKS_PP"/>
    <property type="match status" value="2"/>
</dbReference>
<dbReference type="Pfam" id="PF21394">
    <property type="entry name" value="Beta-ketacyl_N"/>
    <property type="match status" value="2"/>
</dbReference>
<dbReference type="InterPro" id="IPR013968">
    <property type="entry name" value="PKS_KR"/>
</dbReference>
<dbReference type="EMBL" id="CP145892">
    <property type="protein sequence ID" value="WWP19881.1"/>
    <property type="molecule type" value="Genomic_DNA"/>
</dbReference>
<dbReference type="PROSITE" id="PS00012">
    <property type="entry name" value="PHOSPHOPANTETHEINE"/>
    <property type="match status" value="1"/>
</dbReference>
<sequence length="3038" mass="336725">MNQTSQMLRMIIENAAAGKIDKQVAGQLLKGLKSEGRRNDSEGIAIVGISAMLPSADNIGEFWDNIRDRCDSIANFPDSRRQNIDAYLQYAGYGEDIKYSDGSYLKDIDQFDYKLFRIPPRDAALMDPFQRLFLRTAWSALEDAGYGGKSLAGSRTGVYLGFASNIKDSYLRMIQDIDIQLTSDAAVGNIAAMMPARISYLLDLKGPSMVVDTACSSSLVAVHLACQSIRNGDCDMALAGGLRVNLMPLDTEYYRGGLEASDGRTRAFDHSSDGAGISEGVATVLLKPLSKALRDKDQIYAVIKGSAINQDGASIGITAPNPEAQADVISRAWDQAGIHPETLSYIETHGTGTKLGDPLELEGLELAFQKYTDKKQFCPIGTVKSNIGHPYEAAGLVSLIKAALVIKNREIPPSLHFDRPNAQIDFKTSPVYVNTRLRKWEAKGSPMRCAVSSFGFSGTNCHLVLEEAPVATDVDSSYAKEGLVVLSAKSEPALRELVATYSRLMQEKPPACHLQDLCYTASVGRGHYNFRLAVVAESIADLGLKLQVLSLAETWNEPESWFSFGEHKIVPASKSQLEPGDMTEASRKKLDRRVQELTQEVTLSEWTDEAGVSELGSLYVQGADVNWVELYKGTGVHRVSLPVYPFESHRCWIDLPEDLVSSRIDRGAAVPVQQTEDFHYTMQWRVAERKRSGSGISVLPGTVLLIEGKPGADDSVARVLERTGVNIIRAVVGSAYAHVSDNRYTLGDEEADYDRLFASLRDKSVYHIIHVGCSLDTPQSGIHSLNELQNSQRQGVYSVYYLVRALMRSDFAEIAGITLIALNAHNITGDESAQRPEHAPFLSLSKVLSREHPSISFRSIDVDADTATDDWMEEALDTEGQGDYLVAYRGGQRYVEEFTRVQVAEDTPLSVRHQGVYLITGGGGGIGLETARFLASKAPVRLALINRTPIPDRIHWENLMNQPGQAKLRRFITAVTELEAKGSEVSWYSADVADWEAMDMVIRDMRTRYGAIHGIIHGAGVGGDQLLLDRSEERFSEVLASKIYGTWNLDELTRSDDLDFFVMYSSVATMFSGVTQADYVAANAYLDAFADERTLRGKRTLTVNWTTWKETGMSVDAGFTADTIFKTVLTAEAIQGLAQAMNSSIRRVLIGQLNFSGGGVRLLDKMQVRLSTELSGKVAEYLQSAASKTRSTKKAGSTSNGEVKLSGKSGGGYTATERHVASVCKEVLGFDEIDIYENFFELGADSILLLKIHAGLSKRYSGVLAVTDLFEFSTIHKLAEYIFKEHGESEEDANPVLSDIDDAYATSEKQESTHVAEQAEAGSQDQQRPGQTVPGPLSGDLAIVGMALNVASTTDVSEFWEHIQGKVDHIRPLPERRQQDLDWYLQNTRLDLPELDSKAGAFIEDIDLFDYSFFKLSPKEASLTDPNQRLFLETVWRAIEDSGYGGGKLAGSDTGVYLGYSTNTVDMYSRFIYETDLGALPDAVVGNTPSIIPARISYLLNLKGPSMLVDTACSSSLTAVHIASRALLSGECSMAAVGGIKISTMPITKKNENMLQGLESGDGKTRAFDDDSDGAGLGEGIGVVMLKRLDHALRDGDQVYAVLKGTAMNQDGSSAGITAPNPAAQQEVITKAWKQAGIHPETITYMETHGTGTALGDPIEIKGIQNAFRQFTDRRQFCAVGSIKTNLGHTSEAAGMISLIKAALAVRHGVIPPNLHFNRPNRNIDFHASPVYVNTRLRPWKVKDGPRRCGVSAFGISGTNCHVILEEPPVTIPVSAPVTARPHLLVLSARSEEALQRLVADYVRLLERNEQYALADICSTASTGRGHYPFRLSLMGRDTEGLLNTLRQLENKPFQSIAQLGVEFGEHRTVPKSKKDKAAGEMTESEKMGLSQLMRSAIQSFVQDGRESEYLLKQIAHLYVQGADADWEELYAGEHPRKVSLPAYPLERKRCWINIPERPQLREVSIEEVPAPLHYAAMWKEMNRISIGQQGGSTEPVVMLMDRNGTATSVAGKLEAEGRLVIKVYRGESYTNQANAEFTIRSCEEDYERLIRAVEPYKISQLLHFFALDQDADEGTVGELEESLDRGVYSLFYLSKAMSRVHFKRPVDLVLVTSCTQSVTGSELYIRPEHAPMVGLGKTICHEMNQFRCRSIDIDAETPMEQWLQEIRDPDTLYLAAYRKGRRYVQELGEIPMSLLPERPIHMREGGVYLITGGTGGIGMETASALSLAPEKIKLVLMNRSPFPERATWEEVLSSGEETKLTAQIQRIKEMEAQGTEVHLYSVDIADPIQLASVLSKIRQQHGLVSGIIHGAGVAGEGFLMNKDREAFERVMRPKVLGTWSLDQLTRADQPDFFVMFSTATTFFSEPGQGDYTAANAYMDSFAAHRRQSGLSTLAVNWTAWKETGMARDFHANSDGGFKAITTARGIQGLQEAMRKDITQVLIGELNREGIYQHVSDDMPLMLFSSDISEAIETGRKGDSSRSHESSGEMKLLGRMDEVYSVIENALGRLWSKSLGVNELSIYDDFYELGGDSILGLKIANGLTKELSILVNTAEILMYPTIAESAAYLEESYGLSIGEDSVGALPALTRVETQPYYPVSSAQKRFVVLDRLEGQNTNANIPRASIMEGDFEHGAFEQIIRKLIQRHESFRTSFEILDGIPYQKVWDQVDFNVGYSECTREQLTEKLLGFVKPFELDQAPLFRFEVVKLADRVHAVFFDMHHIITDGMSMDIIMQEIIDLYEGRELQPLTIQYKDYAVWHNALLSSGALLKQEEYWLNLYQDSIPQLKLPTDYPRPLANEFEGDQVVFIGNETLTMDLERMAAKTGTTLFMLLLAAYNVLLAKYADQEDIVVGSPIAGRSHADLEDVVGVFINIITIRTKPQSGKTFLELLAEVREGALRSYENQQFQFEDLVRKLNLNRDRHRNPLFDAMFALQNVGTVDVTVGKFTTTPYEFGAAESRYDVYLEIIEKHDKLRFNLEYRTKLFKRETAEKMLHDYVELLQQLLLHPEQKLGEIELESSKHMLVSYDTASEDLDFNF</sequence>
<evidence type="ECO:0000256" key="2">
    <source>
        <dbReference type="ARBA" id="ARBA00022450"/>
    </source>
</evidence>
<feature type="domain" description="Carrier" evidence="6">
    <location>
        <begin position="2498"/>
        <end position="2573"/>
    </location>
</feature>
<dbReference type="SUPFAM" id="SSF47336">
    <property type="entry name" value="ACP-like"/>
    <property type="match status" value="2"/>
</dbReference>
<keyword evidence="4" id="KW-0808">Transferase</keyword>
<proteinExistence type="predicted"/>
<dbReference type="Gene3D" id="3.40.47.10">
    <property type="match status" value="2"/>
</dbReference>
<feature type="domain" description="Ketosynthase family 3 (KS3)" evidence="7">
    <location>
        <begin position="1338"/>
        <end position="1767"/>
    </location>
</feature>
<feature type="region of interest" description="Disordered" evidence="5">
    <location>
        <begin position="1307"/>
        <end position="1336"/>
    </location>
</feature>
<dbReference type="InterPro" id="IPR036736">
    <property type="entry name" value="ACP-like_sf"/>
</dbReference>
<reference evidence="8 9" key="1">
    <citation type="submission" date="2024-02" db="EMBL/GenBank/DDBJ databases">
        <title>Complete sequences of two Paenibacillus sp. strains and one Lysinibacillus strain isolated from the environment on STAA medium highlight biotechnological potential.</title>
        <authorList>
            <person name="Attere S.A."/>
            <person name="Piche L.C."/>
            <person name="Intertaglia L."/>
            <person name="Lami R."/>
            <person name="Charette S.J."/>
            <person name="Vincent A.T."/>
        </authorList>
    </citation>
    <scope>NUCLEOTIDE SEQUENCE [LARGE SCALE GENOMIC DNA]</scope>
    <source>
        <strain evidence="8 9">Y5S-7</strain>
    </source>
</reference>
<gene>
    <name evidence="8" type="ORF">V6668_26130</name>
</gene>
<dbReference type="Gene3D" id="3.30.559.30">
    <property type="entry name" value="Nonribosomal peptide synthetase, condensation domain"/>
    <property type="match status" value="1"/>
</dbReference>
<dbReference type="SMART" id="SM00825">
    <property type="entry name" value="PKS_KS"/>
    <property type="match status" value="2"/>
</dbReference>
<evidence type="ECO:0000256" key="4">
    <source>
        <dbReference type="ARBA" id="ARBA00022679"/>
    </source>
</evidence>
<dbReference type="CDD" id="cd08953">
    <property type="entry name" value="KR_2_SDR_x"/>
    <property type="match status" value="2"/>
</dbReference>
<keyword evidence="3" id="KW-0597">Phosphoprotein</keyword>
<feature type="region of interest" description="Disordered" evidence="5">
    <location>
        <begin position="1190"/>
        <end position="1210"/>
    </location>
</feature>
<dbReference type="InterPro" id="IPR050091">
    <property type="entry name" value="PKS_NRPS_Biosynth_Enz"/>
</dbReference>
<dbReference type="PROSITE" id="PS00606">
    <property type="entry name" value="KS3_1"/>
    <property type="match status" value="2"/>
</dbReference>
<dbReference type="GeneID" id="93479025"/>
<dbReference type="Gene3D" id="3.30.559.10">
    <property type="entry name" value="Chloramphenicol acetyltransferase-like domain"/>
    <property type="match status" value="1"/>
</dbReference>
<dbReference type="InterPro" id="IPR014031">
    <property type="entry name" value="Ketoacyl_synth_C"/>
</dbReference>
<dbReference type="Pfam" id="PF00109">
    <property type="entry name" value="ketoacyl-synt"/>
    <property type="match status" value="2"/>
</dbReference>
<evidence type="ECO:0000256" key="1">
    <source>
        <dbReference type="ARBA" id="ARBA00001957"/>
    </source>
</evidence>
<dbReference type="PROSITE" id="PS50075">
    <property type="entry name" value="CARRIER"/>
    <property type="match status" value="2"/>
</dbReference>
<dbReference type="GO" id="GO:0016740">
    <property type="term" value="F:transferase activity"/>
    <property type="evidence" value="ECO:0007669"/>
    <property type="project" value="UniProtKB-KW"/>
</dbReference>
<keyword evidence="2" id="KW-0596">Phosphopantetheine</keyword>
<evidence type="ECO:0000259" key="6">
    <source>
        <dbReference type="PROSITE" id="PS50075"/>
    </source>
</evidence>
<dbReference type="PROSITE" id="PS52004">
    <property type="entry name" value="KS3_2"/>
    <property type="match status" value="2"/>
</dbReference>
<dbReference type="Proteomes" id="UP001364764">
    <property type="component" value="Chromosome"/>
</dbReference>
<dbReference type="SUPFAM" id="SSF52777">
    <property type="entry name" value="CoA-dependent acyltransferases"/>
    <property type="match status" value="2"/>
</dbReference>
<dbReference type="CDD" id="cd00833">
    <property type="entry name" value="PKS"/>
    <property type="match status" value="2"/>
</dbReference>
<feature type="domain" description="Ketosynthase family 3 (KS3)" evidence="7">
    <location>
        <begin position="41"/>
        <end position="467"/>
    </location>
</feature>
<dbReference type="PANTHER" id="PTHR43775">
    <property type="entry name" value="FATTY ACID SYNTHASE"/>
    <property type="match status" value="1"/>
</dbReference>
<evidence type="ECO:0000313" key="9">
    <source>
        <dbReference type="Proteomes" id="UP001364764"/>
    </source>
</evidence>
<name>A0ABD8ARE4_PAEAM</name>
<dbReference type="InterPro" id="IPR020806">
    <property type="entry name" value="PKS_PP-bd"/>
</dbReference>
<dbReference type="CDD" id="cd19531">
    <property type="entry name" value="LCL_NRPS-like"/>
    <property type="match status" value="1"/>
</dbReference>
<dbReference type="InterPro" id="IPR020841">
    <property type="entry name" value="PKS_Beta-ketoAc_synthase_dom"/>
</dbReference>
<dbReference type="InterPro" id="IPR018201">
    <property type="entry name" value="Ketoacyl_synth_AS"/>
</dbReference>
<dbReference type="Pfam" id="PF00550">
    <property type="entry name" value="PP-binding"/>
    <property type="match status" value="2"/>
</dbReference>
<dbReference type="InterPro" id="IPR036291">
    <property type="entry name" value="NAD(P)-bd_dom_sf"/>
</dbReference>
<dbReference type="SUPFAM" id="SSF53901">
    <property type="entry name" value="Thiolase-like"/>
    <property type="match status" value="2"/>
</dbReference>
<dbReference type="SUPFAM" id="SSF51735">
    <property type="entry name" value="NAD(P)-binding Rossmann-fold domains"/>
    <property type="match status" value="4"/>
</dbReference>
<dbReference type="InterPro" id="IPR049490">
    <property type="entry name" value="C883_1060-like_KR_N"/>
</dbReference>
<dbReference type="Pfam" id="PF00668">
    <property type="entry name" value="Condensation"/>
    <property type="match status" value="1"/>
</dbReference>
<evidence type="ECO:0000259" key="7">
    <source>
        <dbReference type="PROSITE" id="PS52004"/>
    </source>
</evidence>
<dbReference type="InterPro" id="IPR001242">
    <property type="entry name" value="Condensation_dom"/>
</dbReference>
<dbReference type="InterPro" id="IPR014030">
    <property type="entry name" value="Ketoacyl_synth_N"/>
</dbReference>
<dbReference type="InterPro" id="IPR057326">
    <property type="entry name" value="KR_dom"/>
</dbReference>
<dbReference type="PANTHER" id="PTHR43775:SF37">
    <property type="entry name" value="SI:DKEY-61P9.11"/>
    <property type="match status" value="1"/>
</dbReference>
<evidence type="ECO:0000313" key="8">
    <source>
        <dbReference type="EMBL" id="WWP19881.1"/>
    </source>
</evidence>
<protein>
    <submittedName>
        <fullName evidence="8">SDR family NAD(P)-dependent oxidoreductase</fullName>
    </submittedName>
</protein>
<dbReference type="Gene3D" id="3.40.50.720">
    <property type="entry name" value="NAD(P)-binding Rossmann-like Domain"/>
    <property type="match status" value="2"/>
</dbReference>
<organism evidence="8 9">
    <name type="scientific">Paenibacillus amylolyticus</name>
    <dbReference type="NCBI Taxonomy" id="1451"/>
    <lineage>
        <taxon>Bacteria</taxon>
        <taxon>Bacillati</taxon>
        <taxon>Bacillota</taxon>
        <taxon>Bacilli</taxon>
        <taxon>Bacillales</taxon>
        <taxon>Paenibacillaceae</taxon>
        <taxon>Paenibacillus</taxon>
    </lineage>
</organism>
<dbReference type="RefSeq" id="WP_338707063.1">
    <property type="nucleotide sequence ID" value="NZ_CP145892.1"/>
</dbReference>
<dbReference type="Gene3D" id="1.10.1200.10">
    <property type="entry name" value="ACP-like"/>
    <property type="match status" value="2"/>
</dbReference>
<dbReference type="Pfam" id="PF08659">
    <property type="entry name" value="KR"/>
    <property type="match status" value="2"/>
</dbReference>
<dbReference type="SMART" id="SM00822">
    <property type="entry name" value="PKS_KR"/>
    <property type="match status" value="2"/>
</dbReference>
<dbReference type="InterPro" id="IPR016039">
    <property type="entry name" value="Thiolase-like"/>
</dbReference>
<dbReference type="Gene3D" id="1.10.1240.100">
    <property type="match status" value="2"/>
</dbReference>
<comment type="cofactor">
    <cofactor evidence="1">
        <name>pantetheine 4'-phosphate</name>
        <dbReference type="ChEBI" id="CHEBI:47942"/>
    </cofactor>
</comment>
<dbReference type="Pfam" id="PF22621">
    <property type="entry name" value="CurL-like_PKS_C"/>
    <property type="match status" value="2"/>
</dbReference>
<feature type="domain" description="Carrier" evidence="6">
    <location>
        <begin position="1211"/>
        <end position="1286"/>
    </location>
</feature>
<feature type="compositionally biased region" description="Polar residues" evidence="5">
    <location>
        <begin position="1190"/>
        <end position="1201"/>
    </location>
</feature>
<accession>A0ABD8ARE4</accession>
<evidence type="ECO:0000256" key="3">
    <source>
        <dbReference type="ARBA" id="ARBA00022553"/>
    </source>
</evidence>
<dbReference type="Pfam" id="PF02801">
    <property type="entry name" value="Ketoacyl-synt_C"/>
    <property type="match status" value="2"/>
</dbReference>
<evidence type="ECO:0000256" key="5">
    <source>
        <dbReference type="SAM" id="MobiDB-lite"/>
    </source>
</evidence>
<dbReference type="GO" id="GO:0008610">
    <property type="term" value="P:lipid biosynthetic process"/>
    <property type="evidence" value="ECO:0007669"/>
    <property type="project" value="UniProtKB-ARBA"/>
</dbReference>
<feature type="compositionally biased region" description="Polar residues" evidence="5">
    <location>
        <begin position="1321"/>
        <end position="1330"/>
    </location>
</feature>
<dbReference type="InterPro" id="IPR009081">
    <property type="entry name" value="PP-bd_ACP"/>
</dbReference>